<dbReference type="Proteomes" id="UP000058857">
    <property type="component" value="Chromosome 1"/>
</dbReference>
<proteinExistence type="predicted"/>
<organism evidence="1">
    <name type="scientific">Leptospira borgpetersenii serovar Ballum</name>
    <dbReference type="NCBI Taxonomy" id="280505"/>
    <lineage>
        <taxon>Bacteria</taxon>
        <taxon>Pseudomonadati</taxon>
        <taxon>Spirochaetota</taxon>
        <taxon>Spirochaetia</taxon>
        <taxon>Leptospirales</taxon>
        <taxon>Leptospiraceae</taxon>
        <taxon>Leptospira</taxon>
    </lineage>
</organism>
<dbReference type="InterPro" id="IPR015813">
    <property type="entry name" value="Pyrv/PenolPyrv_kinase-like_dom"/>
</dbReference>
<accession>A0A0E3B6P2</accession>
<evidence type="ECO:0000313" key="1">
    <source>
        <dbReference type="EMBL" id="ALO27009.1"/>
    </source>
</evidence>
<reference evidence="1 2" key="1">
    <citation type="journal article" date="2015" name="PLoS Negl. Trop. Dis.">
        <title>Distribution of Plasmids in Distinct Leptospira Pathogenic Species.</title>
        <authorList>
            <person name="Wang Y."/>
            <person name="Zhuang X."/>
            <person name="Zhong Y."/>
            <person name="Zhang C."/>
            <person name="Zhang Y."/>
            <person name="Zeng L."/>
            <person name="Zhu Y."/>
            <person name="He P."/>
            <person name="Dong K."/>
            <person name="Pal U."/>
            <person name="Guo X."/>
            <person name="Qin J."/>
        </authorList>
    </citation>
    <scope>NUCLEOTIDE SEQUENCE [LARGE SCALE GENOMIC DNA]</scope>
    <source>
        <strain evidence="1 2">56604</strain>
    </source>
</reference>
<dbReference type="EMBL" id="CP012029">
    <property type="protein sequence ID" value="ALO27009.1"/>
    <property type="molecule type" value="Genomic_DNA"/>
</dbReference>
<dbReference type="GO" id="GO:0003824">
    <property type="term" value="F:catalytic activity"/>
    <property type="evidence" value="ECO:0007669"/>
    <property type="project" value="InterPro"/>
</dbReference>
<dbReference type="SUPFAM" id="SSF51621">
    <property type="entry name" value="Phosphoenolpyruvate/pyruvate domain"/>
    <property type="match status" value="1"/>
</dbReference>
<dbReference type="InterPro" id="IPR040442">
    <property type="entry name" value="Pyrv_kinase-like_dom_sf"/>
</dbReference>
<gene>
    <name evidence="1" type="ORF">LBBP_02791</name>
</gene>
<dbReference type="AlphaFoldDB" id="A0A0E3B6P2"/>
<evidence type="ECO:0000313" key="2">
    <source>
        <dbReference type="Proteomes" id="UP000058857"/>
    </source>
</evidence>
<dbReference type="Gene3D" id="3.20.20.60">
    <property type="entry name" value="Phosphoenolpyruvate-binding domains"/>
    <property type="match status" value="1"/>
</dbReference>
<name>A0A0E3B6P2_LEPBO</name>
<protein>
    <submittedName>
        <fullName evidence="1">Aldolase</fullName>
    </submittedName>
</protein>
<sequence>MTVKEQLDRKLIELRRTLVSLTDQYPICGLKGGTETEDMDADEIRILHLVAKDLAPVIVKIGGPEARTDIRMLVKEEIEGICAPMIESSYALKNFIQTLKSMLTPVNYGKIFKSINLETITGYKNLLEIADSRPFADLDQVTAARSDLSASMGLIPDDEEVMRVTKNIIYISKERGKKTSVGGTITKSNFRKIAETISPDLINSRHVVVNVPDSLKKNPEEVAEAMLFFEIELYDLFSVLKPEKAFSYKNRIETNRERIGARKVLYSIR</sequence>
<dbReference type="PATRIC" id="fig|280505.15.peg.2722"/>